<evidence type="ECO:0000313" key="3">
    <source>
        <dbReference type="Proteomes" id="UP000499080"/>
    </source>
</evidence>
<name>A0A4Y2XCD6_ARAVE</name>
<dbReference type="AlphaFoldDB" id="A0A4Y2XCD6"/>
<feature type="compositionally biased region" description="Basic and acidic residues" evidence="1">
    <location>
        <begin position="84"/>
        <end position="95"/>
    </location>
</feature>
<dbReference type="PANTHER" id="PTHR46409">
    <property type="entry name" value="HTH PSQ-TYPE DOMAIN-CONTAINING PROTEIN"/>
    <property type="match status" value="1"/>
</dbReference>
<feature type="region of interest" description="Disordered" evidence="1">
    <location>
        <begin position="84"/>
        <end position="105"/>
    </location>
</feature>
<organism evidence="2 3">
    <name type="scientific">Araneus ventricosus</name>
    <name type="common">Orbweaver spider</name>
    <name type="synonym">Epeira ventricosa</name>
    <dbReference type="NCBI Taxonomy" id="182803"/>
    <lineage>
        <taxon>Eukaryota</taxon>
        <taxon>Metazoa</taxon>
        <taxon>Ecdysozoa</taxon>
        <taxon>Arthropoda</taxon>
        <taxon>Chelicerata</taxon>
        <taxon>Arachnida</taxon>
        <taxon>Araneae</taxon>
        <taxon>Araneomorphae</taxon>
        <taxon>Entelegynae</taxon>
        <taxon>Araneoidea</taxon>
        <taxon>Araneidae</taxon>
        <taxon>Araneus</taxon>
    </lineage>
</organism>
<protein>
    <submittedName>
        <fullName evidence="2">Uncharacterized protein</fullName>
    </submittedName>
</protein>
<proteinExistence type="predicted"/>
<keyword evidence="3" id="KW-1185">Reference proteome</keyword>
<dbReference type="EMBL" id="BGPR01074443">
    <property type="protein sequence ID" value="GBO46644.1"/>
    <property type="molecule type" value="Genomic_DNA"/>
</dbReference>
<gene>
    <name evidence="2" type="ORF">AVEN_137735_1</name>
</gene>
<dbReference type="Proteomes" id="UP000499080">
    <property type="component" value="Unassembled WGS sequence"/>
</dbReference>
<sequence length="105" mass="12168">MVIVFVAATDYVDLIDWQACNVTPPTVLRRISYHELLKMIYEVVPMDGCDFIKFLSHVQAVDRIVKLVTEASRKKLDRRTEMDLSELHENPENKCHNLSPKNIVL</sequence>
<comment type="caution">
    <text evidence="2">The sequence shown here is derived from an EMBL/GenBank/DDBJ whole genome shotgun (WGS) entry which is preliminary data.</text>
</comment>
<reference evidence="2 3" key="1">
    <citation type="journal article" date="2019" name="Sci. Rep.">
        <title>Orb-weaving spider Araneus ventricosus genome elucidates the spidroin gene catalogue.</title>
        <authorList>
            <person name="Kono N."/>
            <person name="Nakamura H."/>
            <person name="Ohtoshi R."/>
            <person name="Moran D.A.P."/>
            <person name="Shinohara A."/>
            <person name="Yoshida Y."/>
            <person name="Fujiwara M."/>
            <person name="Mori M."/>
            <person name="Tomita M."/>
            <person name="Arakawa K."/>
        </authorList>
    </citation>
    <scope>NUCLEOTIDE SEQUENCE [LARGE SCALE GENOMIC DNA]</scope>
</reference>
<evidence type="ECO:0000256" key="1">
    <source>
        <dbReference type="SAM" id="MobiDB-lite"/>
    </source>
</evidence>
<dbReference type="PANTHER" id="PTHR46409:SF1">
    <property type="entry name" value="HTH PSQ-TYPE DOMAIN-CONTAINING PROTEIN"/>
    <property type="match status" value="1"/>
</dbReference>
<accession>A0A4Y2XCD6</accession>
<evidence type="ECO:0000313" key="2">
    <source>
        <dbReference type="EMBL" id="GBO46644.1"/>
    </source>
</evidence>